<dbReference type="InterPro" id="IPR027828">
    <property type="entry name" value="DUF4465"/>
</dbReference>
<dbReference type="Gene3D" id="2.60.120.1350">
    <property type="entry name" value="Protein of unknown function DUF4465"/>
    <property type="match status" value="1"/>
</dbReference>
<proteinExistence type="predicted"/>
<dbReference type="AlphaFoldDB" id="A0A413VXX7"/>
<organism evidence="2 3">
    <name type="scientific">Bacteroides nordii</name>
    <dbReference type="NCBI Taxonomy" id="291645"/>
    <lineage>
        <taxon>Bacteria</taxon>
        <taxon>Pseudomonadati</taxon>
        <taxon>Bacteroidota</taxon>
        <taxon>Bacteroidia</taxon>
        <taxon>Bacteroidales</taxon>
        <taxon>Bacteroidaceae</taxon>
        <taxon>Bacteroides</taxon>
    </lineage>
</organism>
<protein>
    <submittedName>
        <fullName evidence="2">DUF4465 domain-containing protein</fullName>
    </submittedName>
</protein>
<accession>A0A413VXX7</accession>
<dbReference type="EMBL" id="QSGO01000001">
    <property type="protein sequence ID" value="RHB38437.1"/>
    <property type="molecule type" value="Genomic_DNA"/>
</dbReference>
<feature type="signal peptide" evidence="1">
    <location>
        <begin position="1"/>
        <end position="21"/>
    </location>
</feature>
<comment type="caution">
    <text evidence="2">The sequence shown here is derived from an EMBL/GenBank/DDBJ whole genome shotgun (WGS) entry which is preliminary data.</text>
</comment>
<sequence length="246" mass="27605">MKKLSLLMLLSVFVFWGCSNDDDEVKNEVTLSFENLLTEENSEFISKAGEPNNQGFQEDTFKDPKNLATFSHYYADWGSGYSFSGFTYMNKTDNTTANSPAPICGKAKIGKVYIAANPTDFTNATLVINQPDQYKIKGTWITNSTWAYMGMTVGDASANKFKKGNWYKAIAIGYDAKDNEVGKTEIMLADYKTDNDLPVKDWIWFDLTPLNNAVKVQFALDCNDKSGDYMNTAQYICLDGITLIEK</sequence>
<dbReference type="GeneID" id="69502887"/>
<gene>
    <name evidence="2" type="ORF">DW888_01060</name>
</gene>
<evidence type="ECO:0000256" key="1">
    <source>
        <dbReference type="SAM" id="SignalP"/>
    </source>
</evidence>
<reference evidence="2 3" key="1">
    <citation type="submission" date="2018-08" db="EMBL/GenBank/DDBJ databases">
        <title>A genome reference for cultivated species of the human gut microbiota.</title>
        <authorList>
            <person name="Zou Y."/>
            <person name="Xue W."/>
            <person name="Luo G."/>
        </authorList>
    </citation>
    <scope>NUCLEOTIDE SEQUENCE [LARGE SCALE GENOMIC DNA]</scope>
    <source>
        <strain evidence="2 3">AM40-30BH</strain>
    </source>
</reference>
<keyword evidence="1" id="KW-0732">Signal</keyword>
<evidence type="ECO:0000313" key="2">
    <source>
        <dbReference type="EMBL" id="RHB38437.1"/>
    </source>
</evidence>
<feature type="chain" id="PRO_5019325764" evidence="1">
    <location>
        <begin position="22"/>
        <end position="246"/>
    </location>
</feature>
<dbReference type="Proteomes" id="UP000284379">
    <property type="component" value="Unassembled WGS sequence"/>
</dbReference>
<evidence type="ECO:0000313" key="3">
    <source>
        <dbReference type="Proteomes" id="UP000284379"/>
    </source>
</evidence>
<dbReference type="Pfam" id="PF14717">
    <property type="entry name" value="DUF4465"/>
    <property type="match status" value="1"/>
</dbReference>
<name>A0A413VXX7_9BACE</name>
<dbReference type="RefSeq" id="WP_002561417.1">
    <property type="nucleotide sequence ID" value="NZ_CABJFV010000001.1"/>
</dbReference>